<dbReference type="AlphaFoldDB" id="A0A0K2VCS5"/>
<proteinExistence type="predicted"/>
<dbReference type="EMBL" id="HACA01030375">
    <property type="protein sequence ID" value="CDW47736.1"/>
    <property type="molecule type" value="Transcribed_RNA"/>
</dbReference>
<reference evidence="1" key="1">
    <citation type="submission" date="2014-05" db="EMBL/GenBank/DDBJ databases">
        <authorList>
            <person name="Chronopoulou M."/>
        </authorList>
    </citation>
    <scope>NUCLEOTIDE SEQUENCE</scope>
    <source>
        <tissue evidence="1">Whole organism</tissue>
    </source>
</reference>
<protein>
    <submittedName>
        <fullName evidence="1">Uncharacterized protein</fullName>
    </submittedName>
</protein>
<feature type="non-terminal residue" evidence="1">
    <location>
        <position position="100"/>
    </location>
</feature>
<feature type="non-terminal residue" evidence="1">
    <location>
        <position position="1"/>
    </location>
</feature>
<organism evidence="1">
    <name type="scientific">Lepeophtheirus salmonis</name>
    <name type="common">Salmon louse</name>
    <name type="synonym">Caligus salmonis</name>
    <dbReference type="NCBI Taxonomy" id="72036"/>
    <lineage>
        <taxon>Eukaryota</taxon>
        <taxon>Metazoa</taxon>
        <taxon>Ecdysozoa</taxon>
        <taxon>Arthropoda</taxon>
        <taxon>Crustacea</taxon>
        <taxon>Multicrustacea</taxon>
        <taxon>Hexanauplia</taxon>
        <taxon>Copepoda</taxon>
        <taxon>Siphonostomatoida</taxon>
        <taxon>Caligidae</taxon>
        <taxon>Lepeophtheirus</taxon>
    </lineage>
</organism>
<name>A0A0K2VCS5_LEPSM</name>
<accession>A0A0K2VCS5</accession>
<sequence>TTFSQYGTNLPLTALLRCSSCQRKNNLSSWVSNNGGIDVWNYNFYNKSLSCRFCGSSCPSCSLWQVIRRSKTSHHINNLKVFKKHKVQGDEEELNCSSFN</sequence>
<evidence type="ECO:0000313" key="1">
    <source>
        <dbReference type="EMBL" id="CDW47736.1"/>
    </source>
</evidence>